<dbReference type="RefSeq" id="WP_045289749.1">
    <property type="nucleotide sequence ID" value="NZ_CBCSIS010000006.1"/>
</dbReference>
<dbReference type="SUPFAM" id="SSF53850">
    <property type="entry name" value="Periplasmic binding protein-like II"/>
    <property type="match status" value="1"/>
</dbReference>
<feature type="domain" description="HTH lysR-type" evidence="5">
    <location>
        <begin position="1"/>
        <end position="59"/>
    </location>
</feature>
<evidence type="ECO:0000313" key="6">
    <source>
        <dbReference type="EMBL" id="KMK15429.1"/>
    </source>
</evidence>
<dbReference type="Gene3D" id="1.10.10.10">
    <property type="entry name" value="Winged helix-like DNA-binding domain superfamily/Winged helix DNA-binding domain"/>
    <property type="match status" value="1"/>
</dbReference>
<reference evidence="6 8" key="1">
    <citation type="submission" date="2015-05" db="EMBL/GenBank/DDBJ databases">
        <title>Genome sequences of Pluralibacter gergoviae.</title>
        <authorList>
            <person name="Greninger A.L."/>
            <person name="Miller S."/>
        </authorList>
    </citation>
    <scope>NUCLEOTIDE SEQUENCE [LARGE SCALE GENOMIC DNA]</scope>
    <source>
        <strain evidence="6 8">JS81F13</strain>
    </source>
</reference>
<dbReference type="EMBL" id="LDZF01000004">
    <property type="protein sequence ID" value="KMK15429.1"/>
    <property type="molecule type" value="Genomic_DNA"/>
</dbReference>
<proteinExistence type="inferred from homology"/>
<evidence type="ECO:0000256" key="1">
    <source>
        <dbReference type="ARBA" id="ARBA00009437"/>
    </source>
</evidence>
<keyword evidence="2" id="KW-0805">Transcription regulation</keyword>
<dbReference type="FunFam" id="1.10.10.10:FF:000001">
    <property type="entry name" value="LysR family transcriptional regulator"/>
    <property type="match status" value="1"/>
</dbReference>
<evidence type="ECO:0000256" key="4">
    <source>
        <dbReference type="ARBA" id="ARBA00023163"/>
    </source>
</evidence>
<dbReference type="STRING" id="61647.LG71_10010"/>
<comment type="similarity">
    <text evidence="1">Belongs to the LysR transcriptional regulatory family.</text>
</comment>
<evidence type="ECO:0000256" key="2">
    <source>
        <dbReference type="ARBA" id="ARBA00023015"/>
    </source>
</evidence>
<name>A0A0F0VKL5_PLUGE</name>
<organism evidence="6 8">
    <name type="scientific">Pluralibacter gergoviae</name>
    <name type="common">Enterobacter gergoviae</name>
    <dbReference type="NCBI Taxonomy" id="61647"/>
    <lineage>
        <taxon>Bacteria</taxon>
        <taxon>Pseudomonadati</taxon>
        <taxon>Pseudomonadota</taxon>
        <taxon>Gammaproteobacteria</taxon>
        <taxon>Enterobacterales</taxon>
        <taxon>Enterobacteriaceae</taxon>
        <taxon>Pluralibacter</taxon>
    </lineage>
</organism>
<dbReference type="InterPro" id="IPR000847">
    <property type="entry name" value="LysR_HTH_N"/>
</dbReference>
<sequence>MDKLRAMATFVAVAEGGSFTDAAARLEMSAVMVGKYVSQLEQRLGARLLERTTRRQSLTDAGRVYAEECRRVLEQVAAADASVERLRAAPAGTLRISAPVTFGACAVAPAVADFLTRYPEVRVELELSNRAVSLVEEGFDLAVRIGDLRDDSLVAKPLCLYRMVICASPDYLKRCGTPASPADLGAHRCLSHMVWNRRNAWHLAGEEARSAWQRDPVLRCDDGLGLKMAALAGGGLLLQPEILVRRELARGELVRVLDDWLPQPRPVTLLWRQDLRPLPKLSRFVEMLMEAVGEEKKGAD</sequence>
<dbReference type="Pfam" id="PF03466">
    <property type="entry name" value="LysR_substrate"/>
    <property type="match status" value="1"/>
</dbReference>
<dbReference type="PROSITE" id="PS50931">
    <property type="entry name" value="HTH_LYSR"/>
    <property type="match status" value="1"/>
</dbReference>
<dbReference type="GeneID" id="61386394"/>
<keyword evidence="3" id="KW-0238">DNA-binding</keyword>
<keyword evidence="8" id="KW-1185">Reference proteome</keyword>
<dbReference type="PANTHER" id="PTHR30537:SF5">
    <property type="entry name" value="HTH-TYPE TRANSCRIPTIONAL ACTIVATOR TTDR-RELATED"/>
    <property type="match status" value="1"/>
</dbReference>
<evidence type="ECO:0000256" key="3">
    <source>
        <dbReference type="ARBA" id="ARBA00023125"/>
    </source>
</evidence>
<reference evidence="7" key="2">
    <citation type="submission" date="2023-08" db="EMBL/GenBank/DDBJ databases">
        <title>WGS of pathogenic bacterial species, Los Angeles County Public Health Laboratories.</title>
        <authorList>
            <person name="Garrigues J.M."/>
            <person name="Green N.M."/>
        </authorList>
    </citation>
    <scope>NUCLEOTIDE SEQUENCE</scope>
    <source>
        <strain evidence="7">LACPHL-BACT-2023-00068</strain>
    </source>
</reference>
<dbReference type="GO" id="GO:0043565">
    <property type="term" value="F:sequence-specific DNA binding"/>
    <property type="evidence" value="ECO:0007669"/>
    <property type="project" value="TreeGrafter"/>
</dbReference>
<keyword evidence="4" id="KW-0804">Transcription</keyword>
<dbReference type="GO" id="GO:0003700">
    <property type="term" value="F:DNA-binding transcription factor activity"/>
    <property type="evidence" value="ECO:0007669"/>
    <property type="project" value="InterPro"/>
</dbReference>
<dbReference type="AlphaFoldDB" id="A0A0F0VKL5"/>
<dbReference type="Pfam" id="PF00126">
    <property type="entry name" value="HTH_1"/>
    <property type="match status" value="1"/>
</dbReference>
<protein>
    <submittedName>
        <fullName evidence="6">LysR family transcriptional regulator</fullName>
    </submittedName>
</protein>
<dbReference type="eggNOG" id="COG0583">
    <property type="taxonomic scope" value="Bacteria"/>
</dbReference>
<gene>
    <name evidence="6" type="ORF">ABW06_05510</name>
    <name evidence="7" type="ORF">RBJ30_20535</name>
</gene>
<dbReference type="Proteomes" id="UP000036196">
    <property type="component" value="Unassembled WGS sequence"/>
</dbReference>
<dbReference type="InterPro" id="IPR036388">
    <property type="entry name" value="WH-like_DNA-bd_sf"/>
</dbReference>
<dbReference type="InterPro" id="IPR058163">
    <property type="entry name" value="LysR-type_TF_proteobact-type"/>
</dbReference>
<dbReference type="Proteomes" id="UP001236270">
    <property type="component" value="Unassembled WGS sequence"/>
</dbReference>
<dbReference type="PATRIC" id="fig|61647.13.peg.2385"/>
<dbReference type="EMBL" id="JAVDNV010000017">
    <property type="protein sequence ID" value="MDQ2311464.1"/>
    <property type="molecule type" value="Genomic_DNA"/>
</dbReference>
<dbReference type="SUPFAM" id="SSF46785">
    <property type="entry name" value="Winged helix' DNA-binding domain"/>
    <property type="match status" value="1"/>
</dbReference>
<evidence type="ECO:0000313" key="8">
    <source>
        <dbReference type="Proteomes" id="UP000036196"/>
    </source>
</evidence>
<evidence type="ECO:0000259" key="5">
    <source>
        <dbReference type="PROSITE" id="PS50931"/>
    </source>
</evidence>
<dbReference type="PANTHER" id="PTHR30537">
    <property type="entry name" value="HTH-TYPE TRANSCRIPTIONAL REGULATOR"/>
    <property type="match status" value="1"/>
</dbReference>
<evidence type="ECO:0000313" key="7">
    <source>
        <dbReference type="EMBL" id="MDQ2311464.1"/>
    </source>
</evidence>
<accession>A0A0F0VKL5</accession>
<comment type="caution">
    <text evidence="6">The sequence shown here is derived from an EMBL/GenBank/DDBJ whole genome shotgun (WGS) entry which is preliminary data.</text>
</comment>
<dbReference type="GO" id="GO:0006351">
    <property type="term" value="P:DNA-templated transcription"/>
    <property type="evidence" value="ECO:0007669"/>
    <property type="project" value="TreeGrafter"/>
</dbReference>
<dbReference type="Gene3D" id="3.40.190.290">
    <property type="match status" value="1"/>
</dbReference>
<dbReference type="InterPro" id="IPR036390">
    <property type="entry name" value="WH_DNA-bd_sf"/>
</dbReference>
<dbReference type="InterPro" id="IPR005119">
    <property type="entry name" value="LysR_subst-bd"/>
</dbReference>